<dbReference type="GO" id="GO:0019877">
    <property type="term" value="P:diaminopimelate biosynthetic process"/>
    <property type="evidence" value="ECO:0007669"/>
    <property type="project" value="UniProtKB-KW"/>
</dbReference>
<dbReference type="EC" id="2.7.2.4" evidence="14"/>
<dbReference type="CDD" id="cd04911">
    <property type="entry name" value="ACT_AKiii-YclM-BS_1"/>
    <property type="match status" value="1"/>
</dbReference>
<keyword evidence="7 13" id="KW-0547">Nucleotide-binding</keyword>
<dbReference type="InterPro" id="IPR035804">
    <property type="entry name" value="AKIII_YclM_N"/>
</dbReference>
<comment type="similarity">
    <text evidence="5 14">Belongs to the aspartokinase family.</text>
</comment>
<evidence type="ECO:0000256" key="13">
    <source>
        <dbReference type="PIRSR" id="PIRSR000726-1"/>
    </source>
</evidence>
<dbReference type="InterPro" id="IPR001048">
    <property type="entry name" value="Asp/Glu/Uridylate_kinase"/>
</dbReference>
<keyword evidence="9 13" id="KW-0067">ATP-binding</keyword>
<evidence type="ECO:0000256" key="14">
    <source>
        <dbReference type="RuleBase" id="RU003448"/>
    </source>
</evidence>
<dbReference type="PROSITE" id="PS51671">
    <property type="entry name" value="ACT"/>
    <property type="match status" value="1"/>
</dbReference>
<evidence type="ECO:0000256" key="7">
    <source>
        <dbReference type="ARBA" id="ARBA00022741"/>
    </source>
</evidence>
<evidence type="ECO:0000256" key="5">
    <source>
        <dbReference type="ARBA" id="ARBA00010122"/>
    </source>
</evidence>
<evidence type="ECO:0000256" key="1">
    <source>
        <dbReference type="ARBA" id="ARBA00003121"/>
    </source>
</evidence>
<dbReference type="InterPro" id="IPR002912">
    <property type="entry name" value="ACT_dom"/>
</dbReference>
<dbReference type="RefSeq" id="WP_061974480.1">
    <property type="nucleotide sequence ID" value="NZ_FMAV01000004.1"/>
</dbReference>
<dbReference type="SUPFAM" id="SSF53633">
    <property type="entry name" value="Carbamate kinase-like"/>
    <property type="match status" value="1"/>
</dbReference>
<evidence type="ECO:0000256" key="10">
    <source>
        <dbReference type="ARBA" id="ARBA00022915"/>
    </source>
</evidence>
<dbReference type="UniPathway" id="UPA00050">
    <property type="reaction ID" value="UER00461"/>
</dbReference>
<dbReference type="UniPathway" id="UPA00051">
    <property type="reaction ID" value="UER00462"/>
</dbReference>
<comment type="function">
    <text evidence="1">Catalyzes the phosphorylation of the beta-carboxyl group of aspartic acid with ATP to yield 4-phospho-L-aspartate, which is involved in the branched biosynthetic pathway leading to the biosynthesis of amino acids threonine, isoleucine and methionine.</text>
</comment>
<evidence type="ECO:0000313" key="17">
    <source>
        <dbReference type="EMBL" id="KSU80966.1"/>
    </source>
</evidence>
<organism evidence="17 18">
    <name type="scientific">Fictibacillus enclensis</name>
    <dbReference type="NCBI Taxonomy" id="1017270"/>
    <lineage>
        <taxon>Bacteria</taxon>
        <taxon>Bacillati</taxon>
        <taxon>Bacillota</taxon>
        <taxon>Bacilli</taxon>
        <taxon>Bacillales</taxon>
        <taxon>Fictibacillaceae</taxon>
        <taxon>Fictibacillus</taxon>
    </lineage>
</organism>
<feature type="binding site" evidence="13">
    <location>
        <begin position="5"/>
        <end position="8"/>
    </location>
    <ligand>
        <name>ATP</name>
        <dbReference type="ChEBI" id="CHEBI:30616"/>
    </ligand>
</feature>
<dbReference type="InterPro" id="IPR054352">
    <property type="entry name" value="ACT_Aspartokinase"/>
</dbReference>
<evidence type="ECO:0000256" key="3">
    <source>
        <dbReference type="ARBA" id="ARBA00004986"/>
    </source>
</evidence>
<keyword evidence="10" id="KW-0220">Diaminopimelate biosynthesis</keyword>
<dbReference type="CDD" id="cd04245">
    <property type="entry name" value="AAK_AKiii-YclM-BS"/>
    <property type="match status" value="1"/>
</dbReference>
<keyword evidence="18" id="KW-1185">Reference proteome</keyword>
<reference evidence="17 18" key="1">
    <citation type="journal article" date="2014" name="Antonie Van Leeuwenhoek">
        <title>Fictibacillus enclensis sp. nov., isolated from marine sediment.</title>
        <authorList>
            <person name="Dastager S.G."/>
            <person name="Mawlankar R."/>
            <person name="Srinivasan K."/>
            <person name="Tang S.K."/>
            <person name="Lee J.C."/>
            <person name="Ramana V.V."/>
            <person name="Shouche Y.S."/>
        </authorList>
    </citation>
    <scope>NUCLEOTIDE SEQUENCE [LARGE SCALE GENOMIC DNA]</scope>
    <source>
        <strain evidence="17 18">NIO-1003</strain>
    </source>
</reference>
<keyword evidence="15" id="KW-0028">Amino-acid biosynthesis</keyword>
<gene>
    <name evidence="17" type="ORF">AS030_18610</name>
</gene>
<dbReference type="InterPro" id="IPR018042">
    <property type="entry name" value="Aspartate_kinase_CS"/>
</dbReference>
<dbReference type="Pfam" id="PF22468">
    <property type="entry name" value="ACT_9"/>
    <property type="match status" value="1"/>
</dbReference>
<evidence type="ECO:0000256" key="4">
    <source>
        <dbReference type="ARBA" id="ARBA00005139"/>
    </source>
</evidence>
<dbReference type="PANTHER" id="PTHR21499:SF67">
    <property type="entry name" value="ASPARTOKINASE 3"/>
    <property type="match status" value="1"/>
</dbReference>
<dbReference type="FunFam" id="3.40.1160.10:FF:000027">
    <property type="entry name" value="Aspartokinase"/>
    <property type="match status" value="1"/>
</dbReference>
<evidence type="ECO:0000256" key="8">
    <source>
        <dbReference type="ARBA" id="ARBA00022777"/>
    </source>
</evidence>
<dbReference type="Proteomes" id="UP000054099">
    <property type="component" value="Unassembled WGS sequence"/>
</dbReference>
<dbReference type="Gene3D" id="3.40.1160.10">
    <property type="entry name" value="Acetylglutamate kinase-like"/>
    <property type="match status" value="1"/>
</dbReference>
<comment type="caution">
    <text evidence="17">The sequence shown here is derived from an EMBL/GenBank/DDBJ whole genome shotgun (WGS) entry which is preliminary data.</text>
</comment>
<evidence type="ECO:0000313" key="18">
    <source>
        <dbReference type="Proteomes" id="UP000054099"/>
    </source>
</evidence>
<dbReference type="InterPro" id="IPR005260">
    <property type="entry name" value="Asp_kin_monofn"/>
</dbReference>
<comment type="catalytic activity">
    <reaction evidence="12 14">
        <text>L-aspartate + ATP = 4-phospho-L-aspartate + ADP</text>
        <dbReference type="Rhea" id="RHEA:23776"/>
        <dbReference type="ChEBI" id="CHEBI:29991"/>
        <dbReference type="ChEBI" id="CHEBI:30616"/>
        <dbReference type="ChEBI" id="CHEBI:57535"/>
        <dbReference type="ChEBI" id="CHEBI:456216"/>
        <dbReference type="EC" id="2.7.2.4"/>
    </reaction>
</comment>
<dbReference type="NCBIfam" id="TIGR00657">
    <property type="entry name" value="asp_kinases"/>
    <property type="match status" value="1"/>
</dbReference>
<evidence type="ECO:0000256" key="11">
    <source>
        <dbReference type="ARBA" id="ARBA00023154"/>
    </source>
</evidence>
<dbReference type="FunFam" id="3.30.2130.10:FF:000001">
    <property type="entry name" value="Bifunctional aspartokinase/homoserine dehydrogenase"/>
    <property type="match status" value="1"/>
</dbReference>
<dbReference type="Pfam" id="PF00696">
    <property type="entry name" value="AA_kinase"/>
    <property type="match status" value="1"/>
</dbReference>
<dbReference type="Gene3D" id="3.30.2130.10">
    <property type="entry name" value="VC0802-like"/>
    <property type="match status" value="1"/>
</dbReference>
<keyword evidence="11" id="KW-0457">Lysine biosynthesis</keyword>
<dbReference type="GO" id="GO:0005829">
    <property type="term" value="C:cytosol"/>
    <property type="evidence" value="ECO:0007669"/>
    <property type="project" value="TreeGrafter"/>
</dbReference>
<evidence type="ECO:0000259" key="16">
    <source>
        <dbReference type="PROSITE" id="PS51671"/>
    </source>
</evidence>
<dbReference type="GO" id="GO:0009089">
    <property type="term" value="P:lysine biosynthetic process via diaminopimelate"/>
    <property type="evidence" value="ECO:0007669"/>
    <property type="project" value="UniProtKB-UniPathway"/>
</dbReference>
<accession>A0A0V8J1S8</accession>
<dbReference type="Gene3D" id="1.20.120.1320">
    <property type="entry name" value="Aspartokinase, catalytic domain"/>
    <property type="match status" value="1"/>
</dbReference>
<feature type="binding site" evidence="13">
    <location>
        <position position="49"/>
    </location>
    <ligand>
        <name>substrate</name>
    </ligand>
</feature>
<sequence>MKVVKFGGSSLSCAEQLAKVFQIVVSDPERKAVVVSAPGKRDAEDTKVTDLLIECAASYLQGKEDNEAFEAIVGRYESIAKELQLPREVVEGIRASLLQLLNSDRSNPQKYMDAVKASGEDNNAKLIAAYFQFKGVEASYVNPKDAGLLVTDEPGNAQPLPETYESLYRLREHAGIVIFPGFFGFNEEGEIVTFSRSGSDITGSILASGMRADVYENFTDVDAVYSVNPNIIRQPKEIIEITYREMRELSYAGFSVFHDEALMPAFRAGIPVNVKNTNQPDKPGTMIVKERKLTNGPVIGIASDDGFSSIYVSKYLLNREIGFGRRLLNILEDFHLSFEHMPSGIDDISIILRQQQLSESVEEQIVQRIKEELHADDVKVQRDLALIMMVGEGMRETVGTAARASTALARAGVNIEMINQGSSEVSMMFGVKAGDERKAVQAMYEEFFAGVTV</sequence>
<dbReference type="PROSITE" id="PS00324">
    <property type="entry name" value="ASPARTOKINASE"/>
    <property type="match status" value="1"/>
</dbReference>
<dbReference type="InterPro" id="IPR036393">
    <property type="entry name" value="AceGlu_kinase-like_sf"/>
</dbReference>
<dbReference type="InterPro" id="IPR001341">
    <property type="entry name" value="Asp_kinase"/>
</dbReference>
<dbReference type="SUPFAM" id="SSF55021">
    <property type="entry name" value="ACT-like"/>
    <property type="match status" value="2"/>
</dbReference>
<feature type="binding site" evidence="13">
    <location>
        <begin position="219"/>
        <end position="220"/>
    </location>
    <ligand>
        <name>ATP</name>
        <dbReference type="ChEBI" id="CHEBI:30616"/>
    </ligand>
</feature>
<evidence type="ECO:0000256" key="12">
    <source>
        <dbReference type="ARBA" id="ARBA00047872"/>
    </source>
</evidence>
<dbReference type="NCBIfam" id="NF006540">
    <property type="entry name" value="PRK09034.1"/>
    <property type="match status" value="1"/>
</dbReference>
<comment type="pathway">
    <text evidence="2 15">Amino-acid biosynthesis; L-lysine biosynthesis via DAP pathway; (S)-tetrahydrodipicolinate from L-aspartate: step 1/4.</text>
</comment>
<evidence type="ECO:0000256" key="6">
    <source>
        <dbReference type="ARBA" id="ARBA00022679"/>
    </source>
</evidence>
<dbReference type="EMBL" id="LNQN01000006">
    <property type="protein sequence ID" value="KSU80966.1"/>
    <property type="molecule type" value="Genomic_DNA"/>
</dbReference>
<dbReference type="OrthoDB" id="9799110at2"/>
<dbReference type="UniPathway" id="UPA00034">
    <property type="reaction ID" value="UER00015"/>
</dbReference>
<dbReference type="GO" id="GO:0009090">
    <property type="term" value="P:homoserine biosynthetic process"/>
    <property type="evidence" value="ECO:0007669"/>
    <property type="project" value="TreeGrafter"/>
</dbReference>
<dbReference type="GO" id="GO:0005524">
    <property type="term" value="F:ATP binding"/>
    <property type="evidence" value="ECO:0007669"/>
    <property type="project" value="UniProtKB-KW"/>
</dbReference>
<dbReference type="GO" id="GO:0009088">
    <property type="term" value="P:threonine biosynthetic process"/>
    <property type="evidence" value="ECO:0007669"/>
    <property type="project" value="UniProtKB-UniPathway"/>
</dbReference>
<comment type="pathway">
    <text evidence="4 15">Amino-acid biosynthesis; L-threonine biosynthesis; L-threonine from L-aspartate: step 1/5.</text>
</comment>
<evidence type="ECO:0000256" key="9">
    <source>
        <dbReference type="ARBA" id="ARBA00022840"/>
    </source>
</evidence>
<feature type="binding site" evidence="13">
    <location>
        <position position="120"/>
    </location>
    <ligand>
        <name>substrate</name>
    </ligand>
</feature>
<proteinExistence type="inferred from homology"/>
<keyword evidence="8 14" id="KW-0418">Kinase</keyword>
<name>A0A0V8J1S8_9BACL</name>
<comment type="pathway">
    <text evidence="3 15">Amino-acid biosynthesis; L-methionine biosynthesis via de novo pathway; L-homoserine from L-aspartate: step 1/3.</text>
</comment>
<protein>
    <recommendedName>
        <fullName evidence="14">Aspartokinase</fullName>
        <ecNumber evidence="14">2.7.2.4</ecNumber>
    </recommendedName>
</protein>
<feature type="binding site" evidence="13">
    <location>
        <position position="225"/>
    </location>
    <ligand>
        <name>ATP</name>
        <dbReference type="ChEBI" id="CHEBI:30616"/>
    </ligand>
</feature>
<dbReference type="AlphaFoldDB" id="A0A0V8J1S8"/>
<evidence type="ECO:0000256" key="2">
    <source>
        <dbReference type="ARBA" id="ARBA00004766"/>
    </source>
</evidence>
<dbReference type="InterPro" id="IPR045865">
    <property type="entry name" value="ACT-like_dom_sf"/>
</dbReference>
<dbReference type="GO" id="GO:0004072">
    <property type="term" value="F:aspartate kinase activity"/>
    <property type="evidence" value="ECO:0007669"/>
    <property type="project" value="UniProtKB-EC"/>
</dbReference>
<dbReference type="CDD" id="cd04916">
    <property type="entry name" value="ACT_AKiii-YclM-BS_2"/>
    <property type="match status" value="1"/>
</dbReference>
<evidence type="ECO:0000256" key="15">
    <source>
        <dbReference type="RuleBase" id="RU004249"/>
    </source>
</evidence>
<keyword evidence="6 14" id="KW-0808">Transferase</keyword>
<dbReference type="InterPro" id="IPR042199">
    <property type="entry name" value="AsparK_Bifunc_asparK/hSer_DH"/>
</dbReference>
<dbReference type="PIRSF" id="PIRSF000726">
    <property type="entry name" value="Asp_kin"/>
    <property type="match status" value="1"/>
</dbReference>
<feature type="domain" description="ACT" evidence="16">
    <location>
        <begin position="389"/>
        <end position="453"/>
    </location>
</feature>
<dbReference type="PANTHER" id="PTHR21499">
    <property type="entry name" value="ASPARTATE KINASE"/>
    <property type="match status" value="1"/>
</dbReference>